<feature type="region of interest" description="Disordered" evidence="5">
    <location>
        <begin position="197"/>
        <end position="237"/>
    </location>
</feature>
<dbReference type="InterPro" id="IPR001356">
    <property type="entry name" value="HD"/>
</dbReference>
<feature type="region of interest" description="Disordered" evidence="5">
    <location>
        <begin position="262"/>
        <end position="287"/>
    </location>
</feature>
<dbReference type="GO" id="GO:0003677">
    <property type="term" value="F:DNA binding"/>
    <property type="evidence" value="ECO:0007669"/>
    <property type="project" value="UniProtKB-UniRule"/>
</dbReference>
<name>A0A7S3V478_9STRA</name>
<dbReference type="CDD" id="cd00086">
    <property type="entry name" value="homeodomain"/>
    <property type="match status" value="1"/>
</dbReference>
<feature type="DNA-binding region" description="Homeobox" evidence="4">
    <location>
        <begin position="10"/>
        <end position="74"/>
    </location>
</feature>
<reference evidence="7" key="1">
    <citation type="submission" date="2021-01" db="EMBL/GenBank/DDBJ databases">
        <authorList>
            <person name="Corre E."/>
            <person name="Pelletier E."/>
            <person name="Niang G."/>
            <person name="Scheremetjew M."/>
            <person name="Finn R."/>
            <person name="Kale V."/>
            <person name="Holt S."/>
            <person name="Cochrane G."/>
            <person name="Meng A."/>
            <person name="Brown T."/>
            <person name="Cohen L."/>
        </authorList>
    </citation>
    <scope>NUCLEOTIDE SEQUENCE</scope>
    <source>
        <strain evidence="7">MM31A-1</strain>
    </source>
</reference>
<evidence type="ECO:0000256" key="3">
    <source>
        <dbReference type="ARBA" id="ARBA00023242"/>
    </source>
</evidence>
<evidence type="ECO:0000256" key="1">
    <source>
        <dbReference type="ARBA" id="ARBA00023125"/>
    </source>
</evidence>
<proteinExistence type="predicted"/>
<dbReference type="PROSITE" id="PS50071">
    <property type="entry name" value="HOMEOBOX_2"/>
    <property type="match status" value="1"/>
</dbReference>
<keyword evidence="2 4" id="KW-0371">Homeobox</keyword>
<evidence type="ECO:0000256" key="5">
    <source>
        <dbReference type="SAM" id="MobiDB-lite"/>
    </source>
</evidence>
<evidence type="ECO:0000256" key="2">
    <source>
        <dbReference type="ARBA" id="ARBA00023155"/>
    </source>
</evidence>
<dbReference type="Gene3D" id="1.10.10.60">
    <property type="entry name" value="Homeodomain-like"/>
    <property type="match status" value="1"/>
</dbReference>
<dbReference type="InterPro" id="IPR009057">
    <property type="entry name" value="Homeodomain-like_sf"/>
</dbReference>
<evidence type="ECO:0000313" key="7">
    <source>
        <dbReference type="EMBL" id="CAE0456040.1"/>
    </source>
</evidence>
<feature type="compositionally biased region" description="Polar residues" evidence="5">
    <location>
        <begin position="197"/>
        <end position="206"/>
    </location>
</feature>
<feature type="compositionally biased region" description="Polar residues" evidence="5">
    <location>
        <begin position="127"/>
        <end position="144"/>
    </location>
</feature>
<keyword evidence="3 4" id="KW-0539">Nucleus</keyword>
<dbReference type="InterPro" id="IPR050224">
    <property type="entry name" value="TALE_homeobox"/>
</dbReference>
<keyword evidence="1 4" id="KW-0238">DNA-binding</keyword>
<dbReference type="GO" id="GO:0005634">
    <property type="term" value="C:nucleus"/>
    <property type="evidence" value="ECO:0007669"/>
    <property type="project" value="UniProtKB-SubCell"/>
</dbReference>
<evidence type="ECO:0000256" key="4">
    <source>
        <dbReference type="PROSITE-ProRule" id="PRU00108"/>
    </source>
</evidence>
<dbReference type="InterPro" id="IPR008422">
    <property type="entry name" value="KN_HD"/>
</dbReference>
<dbReference type="EMBL" id="HBIO01001261">
    <property type="protein sequence ID" value="CAE0456040.1"/>
    <property type="molecule type" value="Transcribed_RNA"/>
</dbReference>
<dbReference type="AlphaFoldDB" id="A0A7S3V478"/>
<dbReference type="GO" id="GO:0006355">
    <property type="term" value="P:regulation of DNA-templated transcription"/>
    <property type="evidence" value="ECO:0007669"/>
    <property type="project" value="InterPro"/>
</dbReference>
<evidence type="ECO:0000259" key="6">
    <source>
        <dbReference type="PROSITE" id="PS50071"/>
    </source>
</evidence>
<gene>
    <name evidence="7" type="ORF">CDEB00056_LOCUS881</name>
</gene>
<dbReference type="Pfam" id="PF05920">
    <property type="entry name" value="Homeobox_KN"/>
    <property type="match status" value="1"/>
</dbReference>
<feature type="region of interest" description="Disordered" evidence="5">
    <location>
        <begin position="127"/>
        <end position="154"/>
    </location>
</feature>
<dbReference type="PANTHER" id="PTHR11850">
    <property type="entry name" value="HOMEOBOX PROTEIN TRANSCRIPTION FACTORS"/>
    <property type="match status" value="1"/>
</dbReference>
<accession>A0A7S3V478</accession>
<comment type="subcellular location">
    <subcellularLocation>
        <location evidence="4">Nucleus</location>
    </subcellularLocation>
</comment>
<dbReference type="SUPFAM" id="SSF46689">
    <property type="entry name" value="Homeodomain-like"/>
    <property type="match status" value="1"/>
</dbReference>
<feature type="domain" description="Homeobox" evidence="6">
    <location>
        <begin position="8"/>
        <end position="73"/>
    </location>
</feature>
<sequence>MSNSSGSLRKKRKSTVLPRSTVDYLKTWMMSAEHVSHPYPTEKEKVKIMADTGIELKQLTNWFVNNRKRFWKPRVEARLQQQLQAHKAVSMTGINNTRSIAHMTTGIFATQPVDCVMTFNSPTNAVFSRSNSQSVTPDFQFNKSSNKEDHQSRAQPSFQIITNHTTFVPPCPAESNSLHHCHSQVVSMGSASYSSDSECNNSLSNISHDDHENSDTLVSFDEEENPPPRKTDQCNSPFRKRHIILGSAIAHTLENIQVQNKDRKVVSPSADATKLLPTTSKRSRSSSDLASYSSCRSFICRPRSLTAIDVDSADESSPKRRFVEGWQNACRSARHSYDTCLPTMEEAALLFGFAEKE</sequence>
<protein>
    <recommendedName>
        <fullName evidence="6">Homeobox domain-containing protein</fullName>
    </recommendedName>
</protein>
<dbReference type="SMART" id="SM00389">
    <property type="entry name" value="HOX"/>
    <property type="match status" value="1"/>
</dbReference>
<organism evidence="7">
    <name type="scientific">Chaetoceros debilis</name>
    <dbReference type="NCBI Taxonomy" id="122233"/>
    <lineage>
        <taxon>Eukaryota</taxon>
        <taxon>Sar</taxon>
        <taxon>Stramenopiles</taxon>
        <taxon>Ochrophyta</taxon>
        <taxon>Bacillariophyta</taxon>
        <taxon>Coscinodiscophyceae</taxon>
        <taxon>Chaetocerotophycidae</taxon>
        <taxon>Chaetocerotales</taxon>
        <taxon>Chaetocerotaceae</taxon>
        <taxon>Chaetoceros</taxon>
    </lineage>
</organism>